<dbReference type="STRING" id="928724.SacglDRAFT_01665"/>
<dbReference type="HOGENOM" id="CLU_084681_0_0_11"/>
<organism evidence="3 4">
    <name type="scientific">Saccharomonospora glauca K62</name>
    <dbReference type="NCBI Taxonomy" id="928724"/>
    <lineage>
        <taxon>Bacteria</taxon>
        <taxon>Bacillati</taxon>
        <taxon>Actinomycetota</taxon>
        <taxon>Actinomycetes</taxon>
        <taxon>Pseudonocardiales</taxon>
        <taxon>Pseudonocardiaceae</taxon>
        <taxon>Saccharomonospora</taxon>
    </lineage>
</organism>
<reference evidence="3 4" key="1">
    <citation type="submission" date="2011-09" db="EMBL/GenBank/DDBJ databases">
        <authorList>
            <consortium name="US DOE Joint Genome Institute (JGI-PGF)"/>
            <person name="Lucas S."/>
            <person name="Han J."/>
            <person name="Lapidus A."/>
            <person name="Cheng J.-F."/>
            <person name="Goodwin L."/>
            <person name="Pitluck S."/>
            <person name="Peters L."/>
            <person name="Land M.L."/>
            <person name="Hauser L."/>
            <person name="Brambilla E."/>
            <person name="Klenk H.-P."/>
            <person name="Woyke T.J."/>
        </authorList>
    </citation>
    <scope>NUCLEOTIDE SEQUENCE [LARGE SCALE GENOMIC DNA]</scope>
    <source>
        <strain evidence="3 4">K62</strain>
    </source>
</reference>
<evidence type="ECO:0000256" key="1">
    <source>
        <dbReference type="SAM" id="MobiDB-lite"/>
    </source>
</evidence>
<protein>
    <submittedName>
        <fullName evidence="3">Uncharacterized protein</fullName>
    </submittedName>
</protein>
<keyword evidence="4" id="KW-1185">Reference proteome</keyword>
<dbReference type="Proteomes" id="UP000005087">
    <property type="component" value="Chromosome"/>
</dbReference>
<dbReference type="RefSeq" id="WP_005463403.1">
    <property type="nucleotide sequence ID" value="NZ_CM001484.1"/>
</dbReference>
<dbReference type="AlphaFoldDB" id="I1D0V6"/>
<dbReference type="eggNOG" id="ENOG5033UPV">
    <property type="taxonomic scope" value="Bacteria"/>
</dbReference>
<accession>I1D0V6</accession>
<gene>
    <name evidence="3" type="ORF">SacglDRAFT_01665</name>
</gene>
<reference evidence="4" key="2">
    <citation type="submission" date="2012-01" db="EMBL/GenBank/DDBJ databases">
        <title>Noncontiguous Finished sequence of chromosome of Saccharomonospora glauca K62.</title>
        <authorList>
            <consortium name="US DOE Joint Genome Institute"/>
            <person name="Lucas S."/>
            <person name="Han J."/>
            <person name="Lapidus A."/>
            <person name="Cheng J.-F."/>
            <person name="Goodwin L."/>
            <person name="Pitluck S."/>
            <person name="Peters L."/>
            <person name="Mikhailova N."/>
            <person name="Held B."/>
            <person name="Detter J.C."/>
            <person name="Han C."/>
            <person name="Tapia R."/>
            <person name="Land M."/>
            <person name="Hauser L."/>
            <person name="Kyrpides N."/>
            <person name="Ivanova N."/>
            <person name="Pagani I."/>
            <person name="Brambilla E.-M."/>
            <person name="Klenk H.-P."/>
            <person name="Woyke T."/>
        </authorList>
    </citation>
    <scope>NUCLEOTIDE SEQUENCE [LARGE SCALE GENOMIC DNA]</scope>
    <source>
        <strain evidence="4">K62</strain>
    </source>
</reference>
<keyword evidence="2" id="KW-0472">Membrane</keyword>
<dbReference type="OrthoDB" id="3692129at2"/>
<dbReference type="EMBL" id="CM001484">
    <property type="protein sequence ID" value="EIE98580.1"/>
    <property type="molecule type" value="Genomic_DNA"/>
</dbReference>
<proteinExistence type="predicted"/>
<keyword evidence="2" id="KW-0812">Transmembrane</keyword>
<name>I1D0V6_9PSEU</name>
<feature type="region of interest" description="Disordered" evidence="1">
    <location>
        <begin position="1"/>
        <end position="26"/>
    </location>
</feature>
<feature type="transmembrane region" description="Helical" evidence="2">
    <location>
        <begin position="34"/>
        <end position="54"/>
    </location>
</feature>
<keyword evidence="2" id="KW-1133">Transmembrane helix</keyword>
<evidence type="ECO:0000313" key="3">
    <source>
        <dbReference type="EMBL" id="EIE98580.1"/>
    </source>
</evidence>
<sequence>MTNTAPLSTVGAGSRPEVPPAVARSGGAGGPSPLVLAAGLVLVAVVAGLVWGLLRSGSGGGVVGTPQAAPTSANPLTNGRFSYETVAGPVEATDCSANSYGEMVGWFAEHPCEKVLRGLYTVQEGEARALVSVVLVVMPDAALAQQLKAVTDTDGTGNVNDLVRDGTANLPRAPVVARGKYYSEVDDREVTIVEANFYGEHSDEQLLADISRDAARLAEHLTSN</sequence>
<evidence type="ECO:0000256" key="2">
    <source>
        <dbReference type="SAM" id="Phobius"/>
    </source>
</evidence>
<evidence type="ECO:0000313" key="4">
    <source>
        <dbReference type="Proteomes" id="UP000005087"/>
    </source>
</evidence>